<sequence length="150" mass="16728">LYIYLCHTECKSDADCKNGGSCSRNVCNCTNGTSGDDCGVISGCDTLNCELINAQCTFDILSKMATCTCRDSNRVYVNNKCMECQCGEHSTSCKFDQQAKKICECKNGYSPRNGTCTDNTITDTRKELMVYSIQREYKQTEVFKIYALPT</sequence>
<dbReference type="InterPro" id="IPR000742">
    <property type="entry name" value="EGF"/>
</dbReference>
<gene>
    <name evidence="2" type="primary">NCL1_32768</name>
    <name evidence="2" type="ORF">TNCT_282811</name>
</gene>
<dbReference type="PROSITE" id="PS00022">
    <property type="entry name" value="EGF_1"/>
    <property type="match status" value="1"/>
</dbReference>
<evidence type="ECO:0000259" key="1">
    <source>
        <dbReference type="PROSITE" id="PS00022"/>
    </source>
</evidence>
<evidence type="ECO:0000313" key="2">
    <source>
        <dbReference type="EMBL" id="GFR12258.1"/>
    </source>
</evidence>
<organism evidence="2 3">
    <name type="scientific">Trichonephila clavata</name>
    <name type="common">Joro spider</name>
    <name type="synonym">Nephila clavata</name>
    <dbReference type="NCBI Taxonomy" id="2740835"/>
    <lineage>
        <taxon>Eukaryota</taxon>
        <taxon>Metazoa</taxon>
        <taxon>Ecdysozoa</taxon>
        <taxon>Arthropoda</taxon>
        <taxon>Chelicerata</taxon>
        <taxon>Arachnida</taxon>
        <taxon>Araneae</taxon>
        <taxon>Araneomorphae</taxon>
        <taxon>Entelegynae</taxon>
        <taxon>Araneoidea</taxon>
        <taxon>Nephilidae</taxon>
        <taxon>Trichonephila</taxon>
    </lineage>
</organism>
<dbReference type="Proteomes" id="UP000887116">
    <property type="component" value="Unassembled WGS sequence"/>
</dbReference>
<evidence type="ECO:0000313" key="3">
    <source>
        <dbReference type="Proteomes" id="UP000887116"/>
    </source>
</evidence>
<feature type="domain" description="EGF-like" evidence="1">
    <location>
        <begin position="27"/>
        <end position="38"/>
    </location>
</feature>
<accession>A0A8X6GXB0</accession>
<comment type="caution">
    <text evidence="2">The sequence shown here is derived from an EMBL/GenBank/DDBJ whole genome shotgun (WGS) entry which is preliminary data.</text>
</comment>
<keyword evidence="3" id="KW-1185">Reference proteome</keyword>
<dbReference type="AlphaFoldDB" id="A0A8X6GXB0"/>
<proteinExistence type="predicted"/>
<protein>
    <recommendedName>
        <fullName evidence="1">EGF-like domain-containing protein</fullName>
    </recommendedName>
</protein>
<dbReference type="OrthoDB" id="9984778at2759"/>
<name>A0A8X6GXB0_TRICU</name>
<reference evidence="2" key="1">
    <citation type="submission" date="2020-07" db="EMBL/GenBank/DDBJ databases">
        <title>Multicomponent nature underlies the extraordinary mechanical properties of spider dragline silk.</title>
        <authorList>
            <person name="Kono N."/>
            <person name="Nakamura H."/>
            <person name="Mori M."/>
            <person name="Yoshida Y."/>
            <person name="Ohtoshi R."/>
            <person name="Malay A.D."/>
            <person name="Moran D.A.P."/>
            <person name="Tomita M."/>
            <person name="Numata K."/>
            <person name="Arakawa K."/>
        </authorList>
    </citation>
    <scope>NUCLEOTIDE SEQUENCE</scope>
</reference>
<dbReference type="EMBL" id="BMAO01016935">
    <property type="protein sequence ID" value="GFR12258.1"/>
    <property type="molecule type" value="Genomic_DNA"/>
</dbReference>
<feature type="non-terminal residue" evidence="2">
    <location>
        <position position="1"/>
    </location>
</feature>